<evidence type="ECO:0000313" key="1">
    <source>
        <dbReference type="EMBL" id="KAB4449276.1"/>
    </source>
</evidence>
<gene>
    <name evidence="1" type="ORF">GAN93_19745</name>
</gene>
<accession>A0A1H7FG18</accession>
<dbReference type="Proteomes" id="UP000460317">
    <property type="component" value="Unassembled WGS sequence"/>
</dbReference>
<dbReference type="RefSeq" id="WP_048693316.1">
    <property type="nucleotide sequence ID" value="NZ_CAXUFE010000012.1"/>
</dbReference>
<dbReference type="Pfam" id="PF15869">
    <property type="entry name" value="TolB_like"/>
    <property type="match status" value="1"/>
</dbReference>
<organism evidence="1 2">
    <name type="scientific">Bacteroides thetaiotaomicron</name>
    <dbReference type="NCBI Taxonomy" id="818"/>
    <lineage>
        <taxon>Bacteria</taxon>
        <taxon>Pseudomonadati</taxon>
        <taxon>Bacteroidota</taxon>
        <taxon>Bacteroidia</taxon>
        <taxon>Bacteroidales</taxon>
        <taxon>Bacteroidaceae</taxon>
        <taxon>Bacteroides</taxon>
    </lineage>
</organism>
<dbReference type="EMBL" id="WCSB01000022">
    <property type="protein sequence ID" value="KAB4449276.1"/>
    <property type="molecule type" value="Genomic_DNA"/>
</dbReference>
<sequence length="327" mass="38068">MKPHIVALFLMSILICSCTSHKKELLSLPEPAEIHSDSILVPPVILSATRMFIAHDMLVIYEQQKDTLFSFWKLPQCQYLFSAGSKGEGPDELLLLDRVFVETANGFKTFELPSNKIKDLKIDIVGDGRLKLYADKRLAIDQIPLNRFTFLSDSSYCFLSNNEEYEYTLLDKENNIHSFSPYPDLLYGRNEEAKAYLYNKLLVGKPDGEKFASFYAYIKMMKIYDKNGNMLKELLMEQPTDVTNDESRFAYYSTFPYATDQYIYVLANELDGWKYLQIWSWEGVPIAHYILDQSVDTFVVSEKYKKIYAISNDRDNVIYTYELYDIF</sequence>
<name>A0A1H7FG18_BACT4</name>
<proteinExistence type="predicted"/>
<evidence type="ECO:0000313" key="2">
    <source>
        <dbReference type="Proteomes" id="UP000460317"/>
    </source>
</evidence>
<reference evidence="1 2" key="1">
    <citation type="journal article" date="2019" name="Nat. Med.">
        <title>A library of human gut bacterial isolates paired with longitudinal multiomics data enables mechanistic microbiome research.</title>
        <authorList>
            <person name="Poyet M."/>
            <person name="Groussin M."/>
            <person name="Gibbons S.M."/>
            <person name="Avila-Pacheco J."/>
            <person name="Jiang X."/>
            <person name="Kearney S.M."/>
            <person name="Perrotta A.R."/>
            <person name="Berdy B."/>
            <person name="Zhao S."/>
            <person name="Lieberman T.D."/>
            <person name="Swanson P.K."/>
            <person name="Smith M."/>
            <person name="Roesemann S."/>
            <person name="Alexander J.E."/>
            <person name="Rich S.A."/>
            <person name="Livny J."/>
            <person name="Vlamakis H."/>
            <person name="Clish C."/>
            <person name="Bullock K."/>
            <person name="Deik A."/>
            <person name="Scott J."/>
            <person name="Pierce K.A."/>
            <person name="Xavier R.J."/>
            <person name="Alm E.J."/>
        </authorList>
    </citation>
    <scope>NUCLEOTIDE SEQUENCE [LARGE SCALE GENOMIC DNA]</scope>
    <source>
        <strain evidence="1 2">BIOML-A165</strain>
    </source>
</reference>
<dbReference type="AlphaFoldDB" id="A0A1H7FG18"/>
<protein>
    <submittedName>
        <fullName evidence="1">Uncharacterized protein</fullName>
    </submittedName>
</protein>
<dbReference type="PROSITE" id="PS51257">
    <property type="entry name" value="PROKAR_LIPOPROTEIN"/>
    <property type="match status" value="1"/>
</dbReference>
<comment type="caution">
    <text evidence="1">The sequence shown here is derived from an EMBL/GenBank/DDBJ whole genome shotgun (WGS) entry which is preliminary data.</text>
</comment>